<keyword evidence="1" id="KW-0472">Membrane</keyword>
<dbReference type="InterPro" id="IPR000620">
    <property type="entry name" value="EamA_dom"/>
</dbReference>
<dbReference type="SUPFAM" id="SSF103481">
    <property type="entry name" value="Multidrug resistance efflux transporter EmrE"/>
    <property type="match status" value="2"/>
</dbReference>
<dbReference type="Proteomes" id="UP000264062">
    <property type="component" value="Unassembled WGS sequence"/>
</dbReference>
<organism evidence="3 4">
    <name type="scientific">candidate division WOR-3 bacterium</name>
    <dbReference type="NCBI Taxonomy" id="2052148"/>
    <lineage>
        <taxon>Bacteria</taxon>
        <taxon>Bacteria division WOR-3</taxon>
    </lineage>
</organism>
<dbReference type="InterPro" id="IPR037185">
    <property type="entry name" value="EmrE-like"/>
</dbReference>
<dbReference type="AlphaFoldDB" id="A0A350H8V8"/>
<gene>
    <name evidence="3" type="ORF">DCW38_02195</name>
</gene>
<keyword evidence="1" id="KW-0812">Transmembrane</keyword>
<keyword evidence="1" id="KW-1133">Transmembrane helix</keyword>
<feature type="domain" description="EamA" evidence="2">
    <location>
        <begin position="2"/>
        <end position="125"/>
    </location>
</feature>
<evidence type="ECO:0000313" key="3">
    <source>
        <dbReference type="EMBL" id="HAV91974.1"/>
    </source>
</evidence>
<feature type="transmembrane region" description="Helical" evidence="1">
    <location>
        <begin position="230"/>
        <end position="250"/>
    </location>
</feature>
<accession>A0A350H8V8</accession>
<dbReference type="EMBL" id="DMZY01000066">
    <property type="protein sequence ID" value="HAV91974.1"/>
    <property type="molecule type" value="Genomic_DNA"/>
</dbReference>
<sequence>MVIAIFVAISIGSADAFSKYAIGQLMIISGIVQFLLNGAFFILMRGHFPSGHILLKLSLVQIVSTLAYLFYVIALLHGNVSILTAILSASSIFSVILGIVVLGEKISFLQGIGVVLIIAGSIGISFDKKSSDEDKKKRVLWLSLTLIATVLWGVWAFLSKVMLSEVKPYELSFFNSSLSLVLLTPYFVAALRRENNSIVNLKSISTAVLFAVLVSTGLMLFYYSAERIPISIASPIFCTSPLITAILSAFMFKERLLPHQYLSLFVILFSMFLL</sequence>
<protein>
    <recommendedName>
        <fullName evidence="2">EamA domain-containing protein</fullName>
    </recommendedName>
</protein>
<feature type="transmembrane region" description="Helical" evidence="1">
    <location>
        <begin position="24"/>
        <end position="44"/>
    </location>
</feature>
<evidence type="ECO:0000256" key="1">
    <source>
        <dbReference type="SAM" id="Phobius"/>
    </source>
</evidence>
<reference evidence="3 4" key="1">
    <citation type="journal article" date="2018" name="Nat. Biotechnol.">
        <title>A standardized bacterial taxonomy based on genome phylogeny substantially revises the tree of life.</title>
        <authorList>
            <person name="Parks D.H."/>
            <person name="Chuvochina M."/>
            <person name="Waite D.W."/>
            <person name="Rinke C."/>
            <person name="Skarshewski A."/>
            <person name="Chaumeil P.A."/>
            <person name="Hugenholtz P."/>
        </authorList>
    </citation>
    <scope>NUCLEOTIDE SEQUENCE [LARGE SCALE GENOMIC DNA]</scope>
    <source>
        <strain evidence="3">UBA9956</strain>
    </source>
</reference>
<feature type="transmembrane region" description="Helical" evidence="1">
    <location>
        <begin position="53"/>
        <end position="74"/>
    </location>
</feature>
<evidence type="ECO:0000313" key="4">
    <source>
        <dbReference type="Proteomes" id="UP000264062"/>
    </source>
</evidence>
<feature type="transmembrane region" description="Helical" evidence="1">
    <location>
        <begin position="138"/>
        <end position="159"/>
    </location>
</feature>
<evidence type="ECO:0000259" key="2">
    <source>
        <dbReference type="Pfam" id="PF00892"/>
    </source>
</evidence>
<feature type="domain" description="EamA" evidence="2">
    <location>
        <begin position="140"/>
        <end position="274"/>
    </location>
</feature>
<feature type="transmembrane region" description="Helical" evidence="1">
    <location>
        <begin position="171"/>
        <end position="191"/>
    </location>
</feature>
<feature type="transmembrane region" description="Helical" evidence="1">
    <location>
        <begin position="80"/>
        <end position="101"/>
    </location>
</feature>
<dbReference type="Pfam" id="PF00892">
    <property type="entry name" value="EamA"/>
    <property type="match status" value="2"/>
</dbReference>
<comment type="caution">
    <text evidence="3">The sequence shown here is derived from an EMBL/GenBank/DDBJ whole genome shotgun (WGS) entry which is preliminary data.</text>
</comment>
<dbReference type="PANTHER" id="PTHR22911">
    <property type="entry name" value="ACYL-MALONYL CONDENSING ENZYME-RELATED"/>
    <property type="match status" value="1"/>
</dbReference>
<feature type="transmembrane region" description="Helical" evidence="1">
    <location>
        <begin position="108"/>
        <end position="126"/>
    </location>
</feature>
<dbReference type="GO" id="GO:0016020">
    <property type="term" value="C:membrane"/>
    <property type="evidence" value="ECO:0007669"/>
    <property type="project" value="InterPro"/>
</dbReference>
<dbReference type="Gene3D" id="1.10.3730.20">
    <property type="match status" value="2"/>
</dbReference>
<proteinExistence type="predicted"/>
<feature type="transmembrane region" description="Helical" evidence="1">
    <location>
        <begin position="203"/>
        <end position="223"/>
    </location>
</feature>
<name>A0A350H8V8_UNCW3</name>